<evidence type="ECO:0000256" key="3">
    <source>
        <dbReference type="ARBA" id="ARBA00023180"/>
    </source>
</evidence>
<keyword evidence="2" id="KW-1015">Disulfide bond</keyword>
<evidence type="ECO:0000256" key="2">
    <source>
        <dbReference type="ARBA" id="ARBA00023157"/>
    </source>
</evidence>
<keyword evidence="7" id="KW-1185">Reference proteome</keyword>
<dbReference type="PROSITE" id="PS50835">
    <property type="entry name" value="IG_LIKE"/>
    <property type="match status" value="1"/>
</dbReference>
<protein>
    <submittedName>
        <fullName evidence="6">Sialoadhesin-like</fullName>
    </submittedName>
</protein>
<gene>
    <name evidence="6" type="ORF">C0J50_11295</name>
</gene>
<proteinExistence type="predicted"/>
<keyword evidence="1" id="KW-0677">Repeat</keyword>
<evidence type="ECO:0000259" key="5">
    <source>
        <dbReference type="PROSITE" id="PS50835"/>
    </source>
</evidence>
<dbReference type="InterPro" id="IPR007110">
    <property type="entry name" value="Ig-like_dom"/>
</dbReference>
<name>A0AAD5ABP3_SILAS</name>
<feature type="domain" description="Ig-like" evidence="5">
    <location>
        <begin position="9"/>
        <end position="93"/>
    </location>
</feature>
<comment type="caution">
    <text evidence="6">The sequence shown here is derived from an EMBL/GenBank/DDBJ whole genome shotgun (WGS) entry which is preliminary data.</text>
</comment>
<dbReference type="EMBL" id="MU562479">
    <property type="protein sequence ID" value="KAI5613473.1"/>
    <property type="molecule type" value="Genomic_DNA"/>
</dbReference>
<dbReference type="InterPro" id="IPR036179">
    <property type="entry name" value="Ig-like_dom_sf"/>
</dbReference>
<dbReference type="Gene3D" id="2.60.40.10">
    <property type="entry name" value="Immunoglobulins"/>
    <property type="match status" value="1"/>
</dbReference>
<dbReference type="Proteomes" id="UP001205998">
    <property type="component" value="Unassembled WGS sequence"/>
</dbReference>
<reference evidence="6" key="1">
    <citation type="submission" date="2018-07" db="EMBL/GenBank/DDBJ databases">
        <title>Comparative genomics of catfishes provides insights into carnivory and benthic adaptation.</title>
        <authorList>
            <person name="Zhang Y."/>
            <person name="Wang D."/>
            <person name="Peng Z."/>
            <person name="Zheng S."/>
            <person name="Shao F."/>
            <person name="Tao W."/>
        </authorList>
    </citation>
    <scope>NUCLEOTIDE SEQUENCE</scope>
    <source>
        <strain evidence="6">Chongqing</strain>
    </source>
</reference>
<evidence type="ECO:0000313" key="7">
    <source>
        <dbReference type="Proteomes" id="UP001205998"/>
    </source>
</evidence>
<dbReference type="InterPro" id="IPR013783">
    <property type="entry name" value="Ig-like_fold"/>
</dbReference>
<dbReference type="AlphaFoldDB" id="A0AAD5ABP3"/>
<dbReference type="SUPFAM" id="SSF48726">
    <property type="entry name" value="Immunoglobulin"/>
    <property type="match status" value="1"/>
</dbReference>
<keyword evidence="4" id="KW-0393">Immunoglobulin domain</keyword>
<sequence length="95" mass="11099">MTVSAKPKPTIRVNPQSSIYTGDTITLSCELQSTGWEIQWHKNNQQLQTQDSEQTNTLNMTVINAEETEYKCRARRRHYKLYYTEFSDPVKVTAR</sequence>
<dbReference type="FunFam" id="2.60.40.10:FF:000033">
    <property type="entry name" value="Killer cell immunoglobulin-like receptor"/>
    <property type="match status" value="1"/>
</dbReference>
<evidence type="ECO:0000256" key="1">
    <source>
        <dbReference type="ARBA" id="ARBA00022737"/>
    </source>
</evidence>
<evidence type="ECO:0000256" key="4">
    <source>
        <dbReference type="ARBA" id="ARBA00023319"/>
    </source>
</evidence>
<dbReference type="Pfam" id="PF13927">
    <property type="entry name" value="Ig_3"/>
    <property type="match status" value="1"/>
</dbReference>
<accession>A0AAD5ABP3</accession>
<organism evidence="6 7">
    <name type="scientific">Silurus asotus</name>
    <name type="common">Amur catfish</name>
    <name type="synonym">Parasilurus asotus</name>
    <dbReference type="NCBI Taxonomy" id="30991"/>
    <lineage>
        <taxon>Eukaryota</taxon>
        <taxon>Metazoa</taxon>
        <taxon>Chordata</taxon>
        <taxon>Craniata</taxon>
        <taxon>Vertebrata</taxon>
        <taxon>Euteleostomi</taxon>
        <taxon>Actinopterygii</taxon>
        <taxon>Neopterygii</taxon>
        <taxon>Teleostei</taxon>
        <taxon>Ostariophysi</taxon>
        <taxon>Siluriformes</taxon>
        <taxon>Siluridae</taxon>
        <taxon>Silurus</taxon>
    </lineage>
</organism>
<evidence type="ECO:0000313" key="6">
    <source>
        <dbReference type="EMBL" id="KAI5613473.1"/>
    </source>
</evidence>
<feature type="non-terminal residue" evidence="6">
    <location>
        <position position="95"/>
    </location>
</feature>
<keyword evidence="3" id="KW-0325">Glycoprotein</keyword>